<dbReference type="InterPro" id="IPR010982">
    <property type="entry name" value="Lambda_DNA-bd_dom_sf"/>
</dbReference>
<dbReference type="Gene3D" id="1.10.260.40">
    <property type="entry name" value="lambda repressor-like DNA-binding domains"/>
    <property type="match status" value="1"/>
</dbReference>
<comment type="caution">
    <text evidence="2">The sequence shown here is derived from an EMBL/GenBank/DDBJ whole genome shotgun (WGS) entry which is preliminary data.</text>
</comment>
<evidence type="ECO:0000259" key="1">
    <source>
        <dbReference type="PROSITE" id="PS50943"/>
    </source>
</evidence>
<sequence>MDIVGRIKELCVERQLTFAELERTVGISNGQIRRWNSVSPKSETLQKIADHFGVSTDYLLGRTPVQKIASPQSNEENEEYDDLVIMFRKNEREIPEQERAHYRKEVEKLMDFVKYTMKNLDDASNTHQE</sequence>
<dbReference type="InterPro" id="IPR001387">
    <property type="entry name" value="Cro/C1-type_HTH"/>
</dbReference>
<accession>A0A430AH73</accession>
<name>A0A430AH73_9ENTE</name>
<dbReference type="CDD" id="cd00093">
    <property type="entry name" value="HTH_XRE"/>
    <property type="match status" value="1"/>
</dbReference>
<dbReference type="Proteomes" id="UP000288669">
    <property type="component" value="Unassembled WGS sequence"/>
</dbReference>
<reference evidence="2 3" key="1">
    <citation type="submission" date="2017-05" db="EMBL/GenBank/DDBJ databases">
        <title>Vagococcus spp. assemblies.</title>
        <authorList>
            <person name="Gulvik C.A."/>
        </authorList>
    </citation>
    <scope>NUCLEOTIDE SEQUENCE [LARGE SCALE GENOMIC DNA]</scope>
    <source>
        <strain evidence="2 3">DSM 24756</strain>
    </source>
</reference>
<organism evidence="2 3">
    <name type="scientific">Vagococcus entomophilus</name>
    <dbReference type="NCBI Taxonomy" id="1160095"/>
    <lineage>
        <taxon>Bacteria</taxon>
        <taxon>Bacillati</taxon>
        <taxon>Bacillota</taxon>
        <taxon>Bacilli</taxon>
        <taxon>Lactobacillales</taxon>
        <taxon>Enterococcaceae</taxon>
        <taxon>Vagococcus</taxon>
    </lineage>
</organism>
<protein>
    <recommendedName>
        <fullName evidence="1">HTH cro/C1-type domain-containing protein</fullName>
    </recommendedName>
</protein>
<evidence type="ECO:0000313" key="2">
    <source>
        <dbReference type="EMBL" id="RSU07260.1"/>
    </source>
</evidence>
<dbReference type="OrthoDB" id="9805856at2"/>
<feature type="domain" description="HTH cro/C1-type" evidence="1">
    <location>
        <begin position="7"/>
        <end position="59"/>
    </location>
</feature>
<dbReference type="AlphaFoldDB" id="A0A430AH73"/>
<dbReference type="Pfam" id="PF01381">
    <property type="entry name" value="HTH_3"/>
    <property type="match status" value="1"/>
</dbReference>
<evidence type="ECO:0000313" key="3">
    <source>
        <dbReference type="Proteomes" id="UP000288669"/>
    </source>
</evidence>
<keyword evidence="3" id="KW-1185">Reference proteome</keyword>
<dbReference type="SUPFAM" id="SSF47413">
    <property type="entry name" value="lambda repressor-like DNA-binding domains"/>
    <property type="match status" value="1"/>
</dbReference>
<dbReference type="RefSeq" id="WP_126825091.1">
    <property type="nucleotide sequence ID" value="NZ_JBHLWU010000002.1"/>
</dbReference>
<dbReference type="GO" id="GO:0003677">
    <property type="term" value="F:DNA binding"/>
    <property type="evidence" value="ECO:0007669"/>
    <property type="project" value="InterPro"/>
</dbReference>
<proteinExistence type="predicted"/>
<gene>
    <name evidence="2" type="ORF">CBF30_08375</name>
</gene>
<dbReference type="EMBL" id="NGJZ01000002">
    <property type="protein sequence ID" value="RSU07260.1"/>
    <property type="molecule type" value="Genomic_DNA"/>
</dbReference>
<dbReference type="PROSITE" id="PS50943">
    <property type="entry name" value="HTH_CROC1"/>
    <property type="match status" value="1"/>
</dbReference>
<dbReference type="SMART" id="SM00530">
    <property type="entry name" value="HTH_XRE"/>
    <property type="match status" value="1"/>
</dbReference>